<dbReference type="EMBL" id="FLQV01000376">
    <property type="protein sequence ID" value="SBS91289.1"/>
    <property type="molecule type" value="Genomic_DNA"/>
</dbReference>
<dbReference type="SMART" id="SM00360">
    <property type="entry name" value="RRM"/>
    <property type="match status" value="1"/>
</dbReference>
<dbReference type="Gene3D" id="3.30.70.330">
    <property type="match status" value="1"/>
</dbReference>
<feature type="compositionally biased region" description="Polar residues" evidence="3">
    <location>
        <begin position="394"/>
        <end position="408"/>
    </location>
</feature>
<dbReference type="Proteomes" id="UP000078546">
    <property type="component" value="Unassembled WGS sequence"/>
</dbReference>
<dbReference type="PROSITE" id="PS50102">
    <property type="entry name" value="RRM"/>
    <property type="match status" value="1"/>
</dbReference>
<feature type="compositionally biased region" description="Basic residues" evidence="3">
    <location>
        <begin position="594"/>
        <end position="626"/>
    </location>
</feature>
<dbReference type="PANTHER" id="PTHR15481">
    <property type="entry name" value="RIBONUCLEIC ACID BINDING PROTEIN S1"/>
    <property type="match status" value="1"/>
</dbReference>
<feature type="compositionally biased region" description="Basic and acidic residues" evidence="3">
    <location>
        <begin position="515"/>
        <end position="536"/>
    </location>
</feature>
<organism evidence="5 6">
    <name type="scientific">Plasmodium ovale curtisi</name>
    <dbReference type="NCBI Taxonomy" id="864141"/>
    <lineage>
        <taxon>Eukaryota</taxon>
        <taxon>Sar</taxon>
        <taxon>Alveolata</taxon>
        <taxon>Apicomplexa</taxon>
        <taxon>Aconoidasida</taxon>
        <taxon>Haemosporida</taxon>
        <taxon>Plasmodiidae</taxon>
        <taxon>Plasmodium</taxon>
        <taxon>Plasmodium (Plasmodium)</taxon>
    </lineage>
</organism>
<feature type="compositionally biased region" description="Basic and acidic residues" evidence="3">
    <location>
        <begin position="860"/>
        <end position="870"/>
    </location>
</feature>
<feature type="compositionally biased region" description="Basic and acidic residues" evidence="3">
    <location>
        <begin position="709"/>
        <end position="721"/>
    </location>
</feature>
<feature type="compositionally biased region" description="Basic and acidic residues" evidence="3">
    <location>
        <begin position="439"/>
        <end position="452"/>
    </location>
</feature>
<feature type="compositionally biased region" description="Basic residues" evidence="3">
    <location>
        <begin position="193"/>
        <end position="211"/>
    </location>
</feature>
<dbReference type="InterPro" id="IPR012677">
    <property type="entry name" value="Nucleotide-bd_a/b_plait_sf"/>
</dbReference>
<feature type="compositionally biased region" description="Basic residues" evidence="3">
    <location>
        <begin position="149"/>
        <end position="166"/>
    </location>
</feature>
<dbReference type="InterPro" id="IPR000504">
    <property type="entry name" value="RRM_dom"/>
</dbReference>
<feature type="compositionally biased region" description="Basic residues" evidence="3">
    <location>
        <begin position="812"/>
        <end position="821"/>
    </location>
</feature>
<proteinExistence type="predicted"/>
<feature type="compositionally biased region" description="Polar residues" evidence="3">
    <location>
        <begin position="376"/>
        <end position="387"/>
    </location>
</feature>
<dbReference type="PANTHER" id="PTHR15481:SF0">
    <property type="entry name" value="LD23870P-RELATED"/>
    <property type="match status" value="1"/>
</dbReference>
<feature type="compositionally biased region" description="Low complexity" evidence="3">
    <location>
        <begin position="873"/>
        <end position="890"/>
    </location>
</feature>
<evidence type="ECO:0000313" key="6">
    <source>
        <dbReference type="Proteomes" id="UP000078546"/>
    </source>
</evidence>
<feature type="compositionally biased region" description="Basic and acidic residues" evidence="3">
    <location>
        <begin position="691"/>
        <end position="702"/>
    </location>
</feature>
<evidence type="ECO:0000256" key="3">
    <source>
        <dbReference type="SAM" id="MobiDB-lite"/>
    </source>
</evidence>
<feature type="compositionally biased region" description="Basic residues" evidence="3">
    <location>
        <begin position="769"/>
        <end position="778"/>
    </location>
</feature>
<dbReference type="InterPro" id="IPR035979">
    <property type="entry name" value="RBD_domain_sf"/>
</dbReference>
<feature type="compositionally biased region" description="Basic and acidic residues" evidence="3">
    <location>
        <begin position="736"/>
        <end position="750"/>
    </location>
</feature>
<dbReference type="AlphaFoldDB" id="A0A1A8WGU5"/>
<dbReference type="Pfam" id="PF00076">
    <property type="entry name" value="RRM_1"/>
    <property type="match status" value="1"/>
</dbReference>
<keyword evidence="1 2" id="KW-0694">RNA-binding</keyword>
<feature type="compositionally biased region" description="Low complexity" evidence="3">
    <location>
        <begin position="317"/>
        <end position="328"/>
    </location>
</feature>
<name>A0A1A8WGU5_PLAOA</name>
<dbReference type="GO" id="GO:0005654">
    <property type="term" value="C:nucleoplasm"/>
    <property type="evidence" value="ECO:0007669"/>
    <property type="project" value="TreeGrafter"/>
</dbReference>
<evidence type="ECO:0000313" key="5">
    <source>
        <dbReference type="EMBL" id="SBS91289.1"/>
    </source>
</evidence>
<feature type="compositionally biased region" description="Basic residues" evidence="3">
    <location>
        <begin position="891"/>
        <end position="926"/>
    </location>
</feature>
<reference evidence="6" key="1">
    <citation type="submission" date="2016-05" db="EMBL/GenBank/DDBJ databases">
        <authorList>
            <person name="Naeem Raeece"/>
        </authorList>
    </citation>
    <scope>NUCLEOTIDE SEQUENCE [LARGE SCALE GENOMIC DNA]</scope>
</reference>
<dbReference type="GO" id="GO:0000398">
    <property type="term" value="P:mRNA splicing, via spliceosome"/>
    <property type="evidence" value="ECO:0007669"/>
    <property type="project" value="TreeGrafter"/>
</dbReference>
<feature type="compositionally biased region" description="Basic and acidic residues" evidence="3">
    <location>
        <begin position="639"/>
        <end position="650"/>
    </location>
</feature>
<sequence length="961" mass="110504">MGEKGCSLLIRNLSFETSPEKVRRIFEHFGKIRDVYLPLDHYTRRPRGFGFVEYYDPKYAKEALNILNNSKIDGKEIRIIIAQNRRKSPDTMKMYHHNGTDSRYRAPRHGSSRSSEYSSRHRSRRKSRHRSRRRSIRRSKHRATERNRIIHGRSRSIDKYRKRRNYRSSSSYLKSVSGTSGSESFSPSDARRRGVMKKKKSEKHSEKRRTKRETTESDSESGSSSSSSCSRSGSGRHIRRKHACRRGSTRHSLDGEAIEESFDGKSSVSCASGEYAEEKKKGKTCKKNYVSGKCRSNSNGQSCYEYAVERGKDRRNGSNNSRNSFLSNHVEGNEKETISLSPSPTGEYSNRNSFDIVRKKQNRDDKNGYRIAKNTLLKSSSPNSISYKNKMHSEYTSAEKSSNQNNKSPRGEVKSEKKQSDREKEVGSRISDMDTGPSVKRETKKNNDKDDYTSCTSPLDEYADGGSAIEDGEKTGDKNELACNTSLSNKLLGENDGEENDTKKDHLENPTSVEFKVDGLGKPDNDHDEATERETNLKNNHNNVEKFVKKAYSVECSAPSNEEGGETVEEGISYSSTNEKERSSYESVSSQTSVKRKEKKKRIHMREKLIKKREKREKREKRKHSSSRSDATSTSSDRYSCKEFRKNGRNDKKRKRRIRESPSDGSTSYRKSRRNGEDKRIKYVRVKLGRKKDTNGNKENKSSSRKKGSITDEGKGGEEKCMGTWSESDQSDEDSSAERSEEACRERSTRDDDEVNTGDYRSSCEERSNKRRYKSRGKRKDDQSSERNQSSEDENSRMGSSQASDEEYCNTKNKRVKKRREAKSYSNFSEKSHQLGRYRSKKIGIDRSTTYRNRKIKKRNISEDSYDSRTHSRSSSRSSANSKSTFSSSSQRKRSNKYHKKRSHKHGRNHKYKHKKKNKHKERGKGKKLDTSESLSIDCEESPIVRTRMQLSPNGLEAVPQ</sequence>
<dbReference type="SUPFAM" id="SSF54928">
    <property type="entry name" value="RNA-binding domain, RBD"/>
    <property type="match status" value="1"/>
</dbReference>
<feature type="compositionally biased region" description="Basic and acidic residues" evidence="3">
    <location>
        <begin position="471"/>
        <end position="480"/>
    </location>
</feature>
<dbReference type="GO" id="GO:0005737">
    <property type="term" value="C:cytoplasm"/>
    <property type="evidence" value="ECO:0007669"/>
    <property type="project" value="TreeGrafter"/>
</dbReference>
<protein>
    <submittedName>
        <fullName evidence="5">RNA-binding protein, putative</fullName>
    </submittedName>
</protein>
<feature type="compositionally biased region" description="Low complexity" evidence="3">
    <location>
        <begin position="628"/>
        <end position="638"/>
    </location>
</feature>
<feature type="compositionally biased region" description="Low complexity" evidence="3">
    <location>
        <begin position="167"/>
        <end position="188"/>
    </location>
</feature>
<feature type="region of interest" description="Disordered" evidence="3">
    <location>
        <begin position="556"/>
        <end position="936"/>
    </location>
</feature>
<evidence type="ECO:0000256" key="1">
    <source>
        <dbReference type="ARBA" id="ARBA00022884"/>
    </source>
</evidence>
<feature type="compositionally biased region" description="Basic residues" evidence="3">
    <location>
        <begin position="120"/>
        <end position="141"/>
    </location>
</feature>
<feature type="compositionally biased region" description="Polar residues" evidence="3">
    <location>
        <begin position="338"/>
        <end position="353"/>
    </location>
</feature>
<feature type="compositionally biased region" description="Basic residues" evidence="3">
    <location>
        <begin position="234"/>
        <end position="249"/>
    </location>
</feature>
<feature type="domain" description="RRM" evidence="4">
    <location>
        <begin position="6"/>
        <end position="84"/>
    </location>
</feature>
<evidence type="ECO:0000256" key="2">
    <source>
        <dbReference type="PROSITE-ProRule" id="PRU00176"/>
    </source>
</evidence>
<gene>
    <name evidence="5" type="ORF">POVCU1_020380</name>
</gene>
<feature type="region of interest" description="Disordered" evidence="3">
    <location>
        <begin position="83"/>
        <end position="544"/>
    </location>
</feature>
<dbReference type="GO" id="GO:0003723">
    <property type="term" value="F:RNA binding"/>
    <property type="evidence" value="ECO:0007669"/>
    <property type="project" value="UniProtKB-UniRule"/>
</dbReference>
<dbReference type="GO" id="GO:0061574">
    <property type="term" value="C:ASAP complex"/>
    <property type="evidence" value="ECO:0007669"/>
    <property type="project" value="TreeGrafter"/>
</dbReference>
<feature type="compositionally biased region" description="Basic and acidic residues" evidence="3">
    <location>
        <begin position="356"/>
        <end position="368"/>
    </location>
</feature>
<evidence type="ECO:0000259" key="4">
    <source>
        <dbReference type="PROSITE" id="PS50102"/>
    </source>
</evidence>
<feature type="compositionally biased region" description="Basic and acidic residues" evidence="3">
    <location>
        <begin position="307"/>
        <end position="316"/>
    </location>
</feature>
<feature type="compositionally biased region" description="Basic and acidic residues" evidence="3">
    <location>
        <begin position="409"/>
        <end position="427"/>
    </location>
</feature>
<accession>A0A1A8WGU5</accession>
<feature type="compositionally biased region" description="Low complexity" evidence="3">
    <location>
        <begin position="220"/>
        <end position="233"/>
    </location>
</feature>